<accession>A0A2T5FU12</accession>
<evidence type="ECO:0008006" key="4">
    <source>
        <dbReference type="Google" id="ProtNLM"/>
    </source>
</evidence>
<name>A0A2T5FU12_9SPHN</name>
<evidence type="ECO:0000256" key="1">
    <source>
        <dbReference type="SAM" id="SignalP"/>
    </source>
</evidence>
<feature type="signal peptide" evidence="1">
    <location>
        <begin position="1"/>
        <end position="18"/>
    </location>
</feature>
<keyword evidence="3" id="KW-1185">Reference proteome</keyword>
<dbReference type="Proteomes" id="UP000244162">
    <property type="component" value="Unassembled WGS sequence"/>
</dbReference>
<proteinExistence type="predicted"/>
<organism evidence="2 3">
    <name type="scientific">Sphingomonas oleivorans</name>
    <dbReference type="NCBI Taxonomy" id="1735121"/>
    <lineage>
        <taxon>Bacteria</taxon>
        <taxon>Pseudomonadati</taxon>
        <taxon>Pseudomonadota</taxon>
        <taxon>Alphaproteobacteria</taxon>
        <taxon>Sphingomonadales</taxon>
        <taxon>Sphingomonadaceae</taxon>
        <taxon>Sphingomonas</taxon>
    </lineage>
</organism>
<gene>
    <name evidence="2" type="ORF">CLG96_16555</name>
</gene>
<comment type="caution">
    <text evidence="2">The sequence shown here is derived from an EMBL/GenBank/DDBJ whole genome shotgun (WGS) entry which is preliminary data.</text>
</comment>
<feature type="chain" id="PRO_5015468406" description="Cell wall hydrolase" evidence="1">
    <location>
        <begin position="19"/>
        <end position="90"/>
    </location>
</feature>
<reference evidence="2 3" key="1">
    <citation type="submission" date="2017-09" db="EMBL/GenBank/DDBJ databases">
        <title>Sphingomonas panjinensis sp.nov., isolated from oil-contaminated soil.</title>
        <authorList>
            <person name="Wang L."/>
            <person name="Chen L."/>
        </authorList>
    </citation>
    <scope>NUCLEOTIDE SEQUENCE [LARGE SCALE GENOMIC DNA]</scope>
    <source>
        <strain evidence="2 3">FW-11</strain>
    </source>
</reference>
<evidence type="ECO:0000313" key="3">
    <source>
        <dbReference type="Proteomes" id="UP000244162"/>
    </source>
</evidence>
<sequence>MKSFYAVLLIAIAPAAHAQAIEDAEHRADRLRTQQLNRQAAIAVARRDRGNGRRRADHDAAQARYERAMAIWRRRVSACQAGDYDACDDQ</sequence>
<protein>
    <recommendedName>
        <fullName evidence="4">Cell wall hydrolase</fullName>
    </recommendedName>
</protein>
<evidence type="ECO:0000313" key="2">
    <source>
        <dbReference type="EMBL" id="PTQ07763.1"/>
    </source>
</evidence>
<keyword evidence="1" id="KW-0732">Signal</keyword>
<dbReference type="EMBL" id="NWBU01000017">
    <property type="protein sequence ID" value="PTQ07763.1"/>
    <property type="molecule type" value="Genomic_DNA"/>
</dbReference>
<dbReference type="AlphaFoldDB" id="A0A2T5FU12"/>